<sequence>MFEKDGWAHAVQPYDDHVGKVAARVGAQALSATTASPAW</sequence>
<dbReference type="HOGENOM" id="CLU_3306028_0_0_4"/>
<keyword evidence="2" id="KW-1185">Reference proteome</keyword>
<evidence type="ECO:0000313" key="1">
    <source>
        <dbReference type="EMBL" id="BAN25309.1"/>
    </source>
</evidence>
<evidence type="ECO:0000313" key="2">
    <source>
        <dbReference type="Proteomes" id="UP000013966"/>
    </source>
</evidence>
<accession>R4WLH2</accession>
<dbReference type="PATRIC" id="fig|758793.3.peg.3555"/>
<dbReference type="Proteomes" id="UP000013966">
    <property type="component" value="Chromosome 2"/>
</dbReference>
<organism evidence="1 2">
    <name type="scientific">Caballeronia insecticola</name>
    <dbReference type="NCBI Taxonomy" id="758793"/>
    <lineage>
        <taxon>Bacteria</taxon>
        <taxon>Pseudomonadati</taxon>
        <taxon>Pseudomonadota</taxon>
        <taxon>Betaproteobacteria</taxon>
        <taxon>Burkholderiales</taxon>
        <taxon>Burkholderiaceae</taxon>
        <taxon>Caballeronia</taxon>
    </lineage>
</organism>
<name>R4WLH2_9BURK</name>
<reference evidence="1 2" key="2">
    <citation type="journal article" date="2018" name="Int. J. Syst. Evol. Microbiol.">
        <title>Burkholderia insecticola sp. nov., a gut symbiotic bacterium of the bean bug Riptortus pedestris.</title>
        <authorList>
            <person name="Takeshita K."/>
            <person name="Tamaki H."/>
            <person name="Ohbayashi T."/>
            <person name="Meng X.-Y."/>
            <person name="Sone T."/>
            <person name="Mitani Y."/>
            <person name="Peeters C."/>
            <person name="Kikuchi Y."/>
            <person name="Vandamme P."/>
        </authorList>
    </citation>
    <scope>NUCLEOTIDE SEQUENCE [LARGE SCALE GENOMIC DNA]</scope>
    <source>
        <strain evidence="1">RPE64</strain>
    </source>
</reference>
<protein>
    <submittedName>
        <fullName evidence="1">Uncharacterized protein</fullName>
    </submittedName>
</protein>
<dbReference type="AlphaFoldDB" id="R4WLH2"/>
<proteinExistence type="predicted"/>
<gene>
    <name evidence="1" type="ORF">BRPE64_BCDS06480</name>
</gene>
<dbReference type="KEGG" id="buo:BRPE64_BCDS06480"/>
<reference evidence="1 2" key="1">
    <citation type="journal article" date="2013" name="Genome Announc.">
        <title>Complete Genome Sequence of Burkholderia sp. Strain RPE64, Bacterial Symbiont of the Bean Bug Riptortus pedestris.</title>
        <authorList>
            <person name="Shibata T.F."/>
            <person name="Maeda T."/>
            <person name="Nikoh N."/>
            <person name="Yamaguchi K."/>
            <person name="Oshima K."/>
            <person name="Hattori M."/>
            <person name="Nishiyama T."/>
            <person name="Hasebe M."/>
            <person name="Fukatsu T."/>
            <person name="Kikuchi Y."/>
            <person name="Shigenobu S."/>
        </authorList>
    </citation>
    <scope>NUCLEOTIDE SEQUENCE [LARGE SCALE GENOMIC DNA]</scope>
</reference>
<dbReference type="EMBL" id="AP013059">
    <property type="protein sequence ID" value="BAN25309.1"/>
    <property type="molecule type" value="Genomic_DNA"/>
</dbReference>